<dbReference type="SUPFAM" id="SSF56112">
    <property type="entry name" value="Protein kinase-like (PK-like)"/>
    <property type="match status" value="1"/>
</dbReference>
<organism evidence="4 5">
    <name type="scientific">Fusarium austroafricanum</name>
    <dbReference type="NCBI Taxonomy" id="2364996"/>
    <lineage>
        <taxon>Eukaryota</taxon>
        <taxon>Fungi</taxon>
        <taxon>Dikarya</taxon>
        <taxon>Ascomycota</taxon>
        <taxon>Pezizomycotina</taxon>
        <taxon>Sordariomycetes</taxon>
        <taxon>Hypocreomycetidae</taxon>
        <taxon>Hypocreales</taxon>
        <taxon>Nectriaceae</taxon>
        <taxon>Fusarium</taxon>
        <taxon>Fusarium concolor species complex</taxon>
    </lineage>
</organism>
<dbReference type="GO" id="GO:0016740">
    <property type="term" value="F:transferase activity"/>
    <property type="evidence" value="ECO:0007669"/>
    <property type="project" value="UniProtKB-KW"/>
</dbReference>
<feature type="compositionally biased region" description="Basic and acidic residues" evidence="2">
    <location>
        <begin position="8"/>
        <end position="54"/>
    </location>
</feature>
<protein>
    <submittedName>
        <fullName evidence="4">Phosphotransferase enzyme family protein</fullName>
    </submittedName>
</protein>
<dbReference type="EMBL" id="JAADJG010000375">
    <property type="protein sequence ID" value="KAF4447798.1"/>
    <property type="molecule type" value="Genomic_DNA"/>
</dbReference>
<evidence type="ECO:0000259" key="3">
    <source>
        <dbReference type="Pfam" id="PF01636"/>
    </source>
</evidence>
<comment type="caution">
    <text evidence="4">The sequence shown here is derived from an EMBL/GenBank/DDBJ whole genome shotgun (WGS) entry which is preliminary data.</text>
</comment>
<name>A0A8H4NW96_9HYPO</name>
<keyword evidence="1" id="KW-0175">Coiled coil</keyword>
<keyword evidence="4" id="KW-0808">Transferase</keyword>
<gene>
    <name evidence="4" type="ORF">F53441_8702</name>
</gene>
<dbReference type="InterPro" id="IPR002575">
    <property type="entry name" value="Aminoglycoside_PTrfase"/>
</dbReference>
<evidence type="ECO:0000256" key="2">
    <source>
        <dbReference type="SAM" id="MobiDB-lite"/>
    </source>
</evidence>
<feature type="region of interest" description="Disordered" evidence="2">
    <location>
        <begin position="1"/>
        <end position="55"/>
    </location>
</feature>
<dbReference type="InterPro" id="IPR011009">
    <property type="entry name" value="Kinase-like_dom_sf"/>
</dbReference>
<dbReference type="Gene3D" id="3.90.1200.10">
    <property type="match status" value="1"/>
</dbReference>
<dbReference type="AlphaFoldDB" id="A0A8H4NW96"/>
<reference evidence="4" key="1">
    <citation type="submission" date="2020-01" db="EMBL/GenBank/DDBJ databases">
        <title>Identification and distribution of gene clusters putatively required for synthesis of sphingolipid metabolism inhibitors in phylogenetically diverse species of the filamentous fungus Fusarium.</title>
        <authorList>
            <person name="Kim H.-S."/>
            <person name="Busman M."/>
            <person name="Brown D.W."/>
            <person name="Divon H."/>
            <person name="Uhlig S."/>
            <person name="Proctor R.H."/>
        </authorList>
    </citation>
    <scope>NUCLEOTIDE SEQUENCE</scope>
    <source>
        <strain evidence="4">NRRL 53441</strain>
    </source>
</reference>
<dbReference type="PANTHER" id="PTHR21310">
    <property type="entry name" value="AMINOGLYCOSIDE PHOSPHOTRANSFERASE-RELATED-RELATED"/>
    <property type="match status" value="1"/>
</dbReference>
<sequence>MDPNSITEEEKQRMEAAAKASQEKRDKSIAEHRERKEAEDRMEAAGKASQERRQKNNNASFLSWIRKYDYAREHQLTDWVSGFHPDHLTCKLTTHKLNDNRGAYNLSCKVEFENGEKWIIRFPMVGKVLNADEKIEAEVATMKLIREQTSIPIPNVKAWGLAADNTLGTGPFIMMDFIEGIGVDRILQTPDARIMRQDVSERVIECIFRQVVSFLLQLQKLDFSLIGSLASKPEVGPGGVAAAVSSRPMTKKSHDFLLQGGINVFGPRDKTFASTAEYFHHIVDGDLQHLHNQPNSVDDEHDAREKYIYFNIMKALVSRHILSNQDTGPFKLTCDDFQPTNMIVDNEQDLRIVGVIDWEWSYTAPAQLVSSVPSWLLIESPNAWSSIDKRLDRFNRHLELYSRILMEEEPKILGEGVDQDRKPSTILQACQENGRQWFHMIILRGFNGPTCVPFMKLREQTKDWDELVSAIPEENIESFVSNKMADLRKYEEQLAETEERYKIALEGGLRDLDSFLSDNRRFLTVDDSRHKWQSWACFN</sequence>
<dbReference type="InterPro" id="IPR051678">
    <property type="entry name" value="AGP_Transferase"/>
</dbReference>
<dbReference type="Proteomes" id="UP000605986">
    <property type="component" value="Unassembled WGS sequence"/>
</dbReference>
<feature type="domain" description="Aminoglycoside phosphotransferase" evidence="3">
    <location>
        <begin position="101"/>
        <end position="361"/>
    </location>
</feature>
<dbReference type="OrthoDB" id="5412996at2759"/>
<dbReference type="Pfam" id="PF01636">
    <property type="entry name" value="APH"/>
    <property type="match status" value="1"/>
</dbReference>
<dbReference type="Gene3D" id="3.30.200.20">
    <property type="entry name" value="Phosphorylase Kinase, domain 1"/>
    <property type="match status" value="1"/>
</dbReference>
<accession>A0A8H4NW96</accession>
<evidence type="ECO:0000313" key="5">
    <source>
        <dbReference type="Proteomes" id="UP000605986"/>
    </source>
</evidence>
<evidence type="ECO:0000313" key="4">
    <source>
        <dbReference type="EMBL" id="KAF4447798.1"/>
    </source>
</evidence>
<keyword evidence="5" id="KW-1185">Reference proteome</keyword>
<dbReference type="PANTHER" id="PTHR21310:SF37">
    <property type="entry name" value="AMINOGLYCOSIDE PHOSPHOTRANSFERASE DOMAIN-CONTAINING PROTEIN"/>
    <property type="match status" value="1"/>
</dbReference>
<evidence type="ECO:0000256" key="1">
    <source>
        <dbReference type="SAM" id="Coils"/>
    </source>
</evidence>
<proteinExistence type="predicted"/>
<feature type="coiled-coil region" evidence="1">
    <location>
        <begin position="480"/>
        <end position="507"/>
    </location>
</feature>